<gene>
    <name evidence="2" type="ORF">MERR_LOCUS47876</name>
</gene>
<accession>A0A6D2L255</accession>
<sequence length="187" mass="20358">MHPTLPIYSVLIAFMQFLTVICSLVPRFTLVVDIVKSSVPDLWQFGLNFLDMSNPFVILVEYSLMEFSCLPKFLLVLSDFIAGSWSSKVSNTSLRVGSVTWCFVAIEFQAVSLVAKFAVAAFSTPGLGSMKVSKYSQGTTSLLLVSLSVAFALIHVVFVFIPACNAVFLAGLALLSCSWNNSSFNGE</sequence>
<keyword evidence="1" id="KW-0472">Membrane</keyword>
<protein>
    <submittedName>
        <fullName evidence="2">Uncharacterized protein</fullName>
    </submittedName>
</protein>
<evidence type="ECO:0000313" key="3">
    <source>
        <dbReference type="Proteomes" id="UP000467841"/>
    </source>
</evidence>
<reference evidence="2" key="1">
    <citation type="submission" date="2020-01" db="EMBL/GenBank/DDBJ databases">
        <authorList>
            <person name="Mishra B."/>
        </authorList>
    </citation>
    <scope>NUCLEOTIDE SEQUENCE [LARGE SCALE GENOMIC DNA]</scope>
</reference>
<evidence type="ECO:0000256" key="1">
    <source>
        <dbReference type="SAM" id="Phobius"/>
    </source>
</evidence>
<keyword evidence="3" id="KW-1185">Reference proteome</keyword>
<evidence type="ECO:0000313" key="2">
    <source>
        <dbReference type="EMBL" id="CAA7060640.1"/>
    </source>
</evidence>
<dbReference type="Proteomes" id="UP000467841">
    <property type="component" value="Unassembled WGS sequence"/>
</dbReference>
<feature type="transmembrane region" description="Helical" evidence="1">
    <location>
        <begin position="7"/>
        <end position="30"/>
    </location>
</feature>
<feature type="transmembrane region" description="Helical" evidence="1">
    <location>
        <begin position="142"/>
        <end position="175"/>
    </location>
</feature>
<comment type="caution">
    <text evidence="2">The sequence shown here is derived from an EMBL/GenBank/DDBJ whole genome shotgun (WGS) entry which is preliminary data.</text>
</comment>
<dbReference type="AlphaFoldDB" id="A0A6D2L255"/>
<dbReference type="EMBL" id="CACVBM020001829">
    <property type="protein sequence ID" value="CAA7060640.1"/>
    <property type="molecule type" value="Genomic_DNA"/>
</dbReference>
<keyword evidence="1" id="KW-0812">Transmembrane</keyword>
<proteinExistence type="predicted"/>
<name>A0A6D2L255_9BRAS</name>
<keyword evidence="1" id="KW-1133">Transmembrane helix</keyword>
<organism evidence="2 3">
    <name type="scientific">Microthlaspi erraticum</name>
    <dbReference type="NCBI Taxonomy" id="1685480"/>
    <lineage>
        <taxon>Eukaryota</taxon>
        <taxon>Viridiplantae</taxon>
        <taxon>Streptophyta</taxon>
        <taxon>Embryophyta</taxon>
        <taxon>Tracheophyta</taxon>
        <taxon>Spermatophyta</taxon>
        <taxon>Magnoliopsida</taxon>
        <taxon>eudicotyledons</taxon>
        <taxon>Gunneridae</taxon>
        <taxon>Pentapetalae</taxon>
        <taxon>rosids</taxon>
        <taxon>malvids</taxon>
        <taxon>Brassicales</taxon>
        <taxon>Brassicaceae</taxon>
        <taxon>Coluteocarpeae</taxon>
        <taxon>Microthlaspi</taxon>
    </lineage>
</organism>